<feature type="region of interest" description="Disordered" evidence="1">
    <location>
        <begin position="548"/>
        <end position="583"/>
    </location>
</feature>
<feature type="compositionally biased region" description="Polar residues" evidence="1">
    <location>
        <begin position="572"/>
        <end position="581"/>
    </location>
</feature>
<dbReference type="CDD" id="cd04401">
    <property type="entry name" value="RhoGAP_fMSB1"/>
    <property type="match status" value="1"/>
</dbReference>
<feature type="domain" description="Meiotically up-regulated protein Msb1/Mug8" evidence="2">
    <location>
        <begin position="47"/>
        <end position="516"/>
    </location>
</feature>
<evidence type="ECO:0000259" key="2">
    <source>
        <dbReference type="Pfam" id="PF08101"/>
    </source>
</evidence>
<proteinExistence type="predicted"/>
<evidence type="ECO:0000313" key="3">
    <source>
        <dbReference type="EMBL" id="KAK3939695.1"/>
    </source>
</evidence>
<dbReference type="InterPro" id="IPR037508">
    <property type="entry name" value="Msb1/Mug8"/>
</dbReference>
<dbReference type="AlphaFoldDB" id="A0AAN6S427"/>
<comment type="caution">
    <text evidence="3">The sequence shown here is derived from an EMBL/GenBank/DDBJ whole genome shotgun (WGS) entry which is preliminary data.</text>
</comment>
<evidence type="ECO:0000313" key="4">
    <source>
        <dbReference type="Proteomes" id="UP001303473"/>
    </source>
</evidence>
<dbReference type="Pfam" id="PF08101">
    <property type="entry name" value="Msb1-Mug8_dom"/>
    <property type="match status" value="1"/>
</dbReference>
<dbReference type="PANTHER" id="PTHR28093">
    <property type="entry name" value="MORPHOGENESIS-RELATED PROTEIN MSB1"/>
    <property type="match status" value="1"/>
</dbReference>
<feature type="region of interest" description="Disordered" evidence="1">
    <location>
        <begin position="678"/>
        <end position="702"/>
    </location>
</feature>
<feature type="region of interest" description="Disordered" evidence="1">
    <location>
        <begin position="726"/>
        <end position="816"/>
    </location>
</feature>
<feature type="compositionally biased region" description="Pro residues" evidence="1">
    <location>
        <begin position="839"/>
        <end position="848"/>
    </location>
</feature>
<gene>
    <name evidence="3" type="ORF">QBC46DRAFT_142763</name>
</gene>
<organism evidence="3 4">
    <name type="scientific">Diplogelasinospora grovesii</name>
    <dbReference type="NCBI Taxonomy" id="303347"/>
    <lineage>
        <taxon>Eukaryota</taxon>
        <taxon>Fungi</taxon>
        <taxon>Dikarya</taxon>
        <taxon>Ascomycota</taxon>
        <taxon>Pezizomycotina</taxon>
        <taxon>Sordariomycetes</taxon>
        <taxon>Sordariomycetidae</taxon>
        <taxon>Sordariales</taxon>
        <taxon>Diplogelasinosporaceae</taxon>
        <taxon>Diplogelasinospora</taxon>
    </lineage>
</organism>
<feature type="compositionally biased region" description="Basic and acidic residues" evidence="1">
    <location>
        <begin position="849"/>
        <end position="864"/>
    </location>
</feature>
<feature type="compositionally biased region" description="Basic and acidic residues" evidence="1">
    <location>
        <begin position="985"/>
        <end position="1007"/>
    </location>
</feature>
<evidence type="ECO:0000256" key="1">
    <source>
        <dbReference type="SAM" id="MobiDB-lite"/>
    </source>
</evidence>
<accession>A0AAN6S427</accession>
<feature type="compositionally biased region" description="Low complexity" evidence="1">
    <location>
        <begin position="868"/>
        <end position="891"/>
    </location>
</feature>
<feature type="region of interest" description="Disordered" evidence="1">
    <location>
        <begin position="838"/>
        <end position="1052"/>
    </location>
</feature>
<sequence>MPSLFSRLKVRDGLPKLKNKKNAQLDQLSEKLPQKPRWEDAWTRKTVEPEEVQELIRHCTEELKSRALDLPFLLLPFRPTSDPSAVRTFVRHFFDGSPQLRGDALLQELRMTEPMVISGVIKWCWSRLQGGVVGWDSYELFKVGEQDSNMARDSFKTFIPLSVDSQTRSEIIFNFFDLLSAIAAHGKTNGFGGRKLSRMAAWWAFEIKDTTNGFEGGYKSWLSAADATSHLFFAYLRSLAPPPSLGAISLLPMSLQKLLQETEYPPQRPALMQSSTNKVVMIVDTVSPTPFALLRRANHFQYRDEDRALREWSEYEDPVQALTEECRRVLRAISAANQSQAVSSSKISTSLRDASWSRFEDIGFTQALEEEDEENDSKMAATRRQQSLRATPASGNGLGRPTTPSWADFLSSGFVDDGPNSPSNMLLPPDKVLPPIETTVRQRSSQSHKPRLESERHLEPGELASISRFDLDDAFWWVWISSLAPEETTERKAAFGRCAVVETIIRTGRWLVMEEMVKGAAPEPEDGAYIAEKKSFFSWTRRGKTIGVSRRKSTGKHALDKGDGSLRPSGTMGFSRTSIGPDQQAKIQAAAAQLQAREKQQAQQAQERRGRADTDVMAEKTNSVLTLQPGILSEASPAVKWANKYDKEAIREAYLSNTNAGRGLGSATMQTNGHVAPATNGHDRPPEVPTKSPSLLPQPSPVTVIPMSPLVTRLDKDAEAGPAKLTEKAIEAPKDAHPIERPSDAARTVPLPPPKDTESLELARENMASPEPDLSPESKKQQKKLHKEKNLGGVGFRRLFARNKRASKLPDNAAEQVKTMVAEAEKAPVAPVVAAAAPAPQPVAPAKPPMEREETQFMTPREEPSDPMPASAAAPAAAAPQSGPAYAPSAPEDASRINTADAREAKDEFARFDQGPLLDQPAFVPDEGTDDVDEAVPPPIARHPSRSPVASSEPEPEKATAPAPKPVSPVSAASPQDRWAQIRKNAAERAAQKKPDEKPAAPAKHVDDDGDTSAEETIESRVARIKARVAELTGNLEGTNGPGAAPAPTVRR</sequence>
<reference evidence="4" key="1">
    <citation type="journal article" date="2023" name="Mol. Phylogenet. Evol.">
        <title>Genome-scale phylogeny and comparative genomics of the fungal order Sordariales.</title>
        <authorList>
            <person name="Hensen N."/>
            <person name="Bonometti L."/>
            <person name="Westerberg I."/>
            <person name="Brannstrom I.O."/>
            <person name="Guillou S."/>
            <person name="Cros-Aarteil S."/>
            <person name="Calhoun S."/>
            <person name="Haridas S."/>
            <person name="Kuo A."/>
            <person name="Mondo S."/>
            <person name="Pangilinan J."/>
            <person name="Riley R."/>
            <person name="LaButti K."/>
            <person name="Andreopoulos B."/>
            <person name="Lipzen A."/>
            <person name="Chen C."/>
            <person name="Yan M."/>
            <person name="Daum C."/>
            <person name="Ng V."/>
            <person name="Clum A."/>
            <person name="Steindorff A."/>
            <person name="Ohm R.A."/>
            <person name="Martin F."/>
            <person name="Silar P."/>
            <person name="Natvig D.O."/>
            <person name="Lalanne C."/>
            <person name="Gautier V."/>
            <person name="Ament-Velasquez S.L."/>
            <person name="Kruys A."/>
            <person name="Hutchinson M.I."/>
            <person name="Powell A.J."/>
            <person name="Barry K."/>
            <person name="Miller A.N."/>
            <person name="Grigoriev I.V."/>
            <person name="Debuchy R."/>
            <person name="Gladieux P."/>
            <person name="Hiltunen Thoren M."/>
            <person name="Johannesson H."/>
        </authorList>
    </citation>
    <scope>NUCLEOTIDE SEQUENCE [LARGE SCALE GENOMIC DNA]</scope>
    <source>
        <strain evidence="4">CBS 340.73</strain>
    </source>
</reference>
<dbReference type="PANTHER" id="PTHR28093:SF1">
    <property type="entry name" value="MORPHOGENESIS-RELATED PROTEIN MSB1"/>
    <property type="match status" value="1"/>
</dbReference>
<keyword evidence="4" id="KW-1185">Reference proteome</keyword>
<feature type="compositionally biased region" description="Basic and acidic residues" evidence="1">
    <location>
        <begin position="726"/>
        <end position="744"/>
    </location>
</feature>
<feature type="compositionally biased region" description="Acidic residues" evidence="1">
    <location>
        <begin position="1008"/>
        <end position="1017"/>
    </location>
</feature>
<feature type="compositionally biased region" description="Basic and acidic residues" evidence="1">
    <location>
        <begin position="755"/>
        <end position="764"/>
    </location>
</feature>
<name>A0AAN6S427_9PEZI</name>
<dbReference type="InterPro" id="IPR012965">
    <property type="entry name" value="Msb1/Mug8_dom"/>
</dbReference>
<protein>
    <submittedName>
        <fullName evidence="3">DUF1708-domain-containing protein</fullName>
    </submittedName>
</protein>
<dbReference type="EMBL" id="MU853807">
    <property type="protein sequence ID" value="KAK3939695.1"/>
    <property type="molecule type" value="Genomic_DNA"/>
</dbReference>
<feature type="region of interest" description="Disordered" evidence="1">
    <location>
        <begin position="368"/>
        <end position="432"/>
    </location>
</feature>
<dbReference type="Proteomes" id="UP001303473">
    <property type="component" value="Unassembled WGS sequence"/>
</dbReference>
<feature type="compositionally biased region" description="Basic and acidic residues" evidence="1">
    <location>
        <begin position="901"/>
        <end position="911"/>
    </location>
</feature>